<dbReference type="Pfam" id="PF22516">
    <property type="entry name" value="PreP_C"/>
    <property type="match status" value="1"/>
</dbReference>
<dbReference type="SMART" id="SM01264">
    <property type="entry name" value="M16C_associated"/>
    <property type="match status" value="1"/>
</dbReference>
<reference evidence="2 3" key="1">
    <citation type="submission" date="2019-11" db="EMBL/GenBank/DDBJ databases">
        <authorList>
            <person name="Zheng R.K."/>
            <person name="Sun C.M."/>
        </authorList>
    </citation>
    <scope>NUCLEOTIDE SEQUENCE [LARGE SCALE GENOMIC DNA]</scope>
    <source>
        <strain evidence="2 3">SRB007</strain>
    </source>
</reference>
<evidence type="ECO:0000313" key="2">
    <source>
        <dbReference type="EMBL" id="QGY38820.1"/>
    </source>
</evidence>
<protein>
    <submittedName>
        <fullName evidence="2">Peptidase M16</fullName>
    </submittedName>
</protein>
<dbReference type="Pfam" id="PF00675">
    <property type="entry name" value="Peptidase_M16"/>
    <property type="match status" value="1"/>
</dbReference>
<sequence length="969" mass="106421">MSHGFTKIQEQAIPELASVAHVYRHDKTGARVLSIVNDDENKVFGISFRTPPEDSTGVAHILEHSVLCGSDKYPVKEPFVELLKGSLQTFLNALTFPDKTCYPVASANTQDFYNLIDVYLDAVFHPRLTPNTLKQEGWHYELEAPDKPITYKGVVYNEMKGAYSSPDSLLYEHSQQSLFPDTTYGIDSGGDPLVIPSLTFKQFMAFHEDHYHPSNAYAYFYGDDDPEKRLEILDAVFSEYEKINVEKTRVPLQGRFDEAKQVRKPYPASERLAKGMFTVNWLLAETADANLNLALHILEHILIGLPSSPLKKALMDSGLGDDLAGVGLEADMRQMFFSVGLKGMHPSNAIKAESVIFHAIKDLVENGIAAEDIEAAVNSVEFALRENNTGSYPRGLSLMFQALSTWLYDDEECEGDPLTLLPFEEPLKNVKAWIANGEKIFEELLARLFLHNPHRTTVLLEPDHQMAAKIAHKEANRLIKVKDSLSAEQVEKVIADAAELSRLQGEPDSPEALNTIPRLSVADLPRENRPIPTEEREIAGAPLLFHDLPTNGIAYFDLGFDLSVLPAELLPYAGVFGRALTESGTAKRDYVDLSQWIARTSGGIWAQPFAAPVRGSAKAASRLFLRAKATGDKLAETVEILTEILTSATLDNKERLTRIVSEARARAEQHLVPAGHQVVATRLRARTHAAHAMEEAMSGLSNLDFLRSLEERLEADFRGVAKDLERMRSLLLSRSGLIVNATMDADLFAAAEPELASVASALPESDAAPASGFPLDFPAREGLAIPAQVNYVGKGVSLAEHGITLGGAAQVVNKLIRTGYLWEKVRVQGGAYGAFCLLDRLAGAMAMVSYRDPNVAATVKAFDGVADYLETIDVNADELEKSIIGAIGEIDAYQLPDAKGFTALTRYLTGQDDDYLQEIREQALSATEADFRAFAEAVRVNAAHGDICVLGDSLAMENADLDLEIRQVL</sequence>
<dbReference type="InterPro" id="IPR013578">
    <property type="entry name" value="Peptidase_M16C_assoc"/>
</dbReference>
<dbReference type="Gene3D" id="3.30.830.10">
    <property type="entry name" value="Metalloenzyme, LuxS/M16 peptidase-like"/>
    <property type="match status" value="4"/>
</dbReference>
<dbReference type="Pfam" id="PF05193">
    <property type="entry name" value="Peptidase_M16_C"/>
    <property type="match status" value="1"/>
</dbReference>
<proteinExistence type="predicted"/>
<dbReference type="GO" id="GO:0046872">
    <property type="term" value="F:metal ion binding"/>
    <property type="evidence" value="ECO:0007669"/>
    <property type="project" value="InterPro"/>
</dbReference>
<gene>
    <name evidence="2" type="ORF">GM415_01260</name>
</gene>
<feature type="domain" description="Peptidase M16C associated" evidence="1">
    <location>
        <begin position="460"/>
        <end position="709"/>
    </location>
</feature>
<dbReference type="PANTHER" id="PTHR43016:SF13">
    <property type="entry name" value="PRESEQUENCE PROTEASE, MITOCHONDRIAL"/>
    <property type="match status" value="1"/>
</dbReference>
<dbReference type="FunFam" id="3.30.830.10:FF:000034">
    <property type="entry name" value="presequence protease 1, chloroplastic/mitochondrial"/>
    <property type="match status" value="1"/>
</dbReference>
<dbReference type="GO" id="GO:0004222">
    <property type="term" value="F:metalloendopeptidase activity"/>
    <property type="evidence" value="ECO:0007669"/>
    <property type="project" value="TreeGrafter"/>
</dbReference>
<dbReference type="Proteomes" id="UP000428328">
    <property type="component" value="Chromosome"/>
</dbReference>
<dbReference type="KEGG" id="psel:GM415_01260"/>
<dbReference type="SUPFAM" id="SSF63411">
    <property type="entry name" value="LuxS/MPP-like metallohydrolase"/>
    <property type="match status" value="4"/>
</dbReference>
<name>A0A6I6JCP2_9BACT</name>
<evidence type="ECO:0000259" key="1">
    <source>
        <dbReference type="SMART" id="SM01264"/>
    </source>
</evidence>
<dbReference type="InterPro" id="IPR007863">
    <property type="entry name" value="Peptidase_M16_C"/>
</dbReference>
<dbReference type="EMBL" id="CP046400">
    <property type="protein sequence ID" value="QGY38820.1"/>
    <property type="molecule type" value="Genomic_DNA"/>
</dbReference>
<accession>A0A6I6JCP2</accession>
<dbReference type="GO" id="GO:0016485">
    <property type="term" value="P:protein processing"/>
    <property type="evidence" value="ECO:0007669"/>
    <property type="project" value="TreeGrafter"/>
</dbReference>
<keyword evidence="3" id="KW-1185">Reference proteome</keyword>
<dbReference type="Pfam" id="PF08367">
    <property type="entry name" value="M16C_assoc"/>
    <property type="match status" value="1"/>
</dbReference>
<dbReference type="PANTHER" id="PTHR43016">
    <property type="entry name" value="PRESEQUENCE PROTEASE"/>
    <property type="match status" value="1"/>
</dbReference>
<evidence type="ECO:0000313" key="3">
    <source>
        <dbReference type="Proteomes" id="UP000428328"/>
    </source>
</evidence>
<organism evidence="2 3">
    <name type="scientific">Pseudodesulfovibrio cashew</name>
    <dbReference type="NCBI Taxonomy" id="2678688"/>
    <lineage>
        <taxon>Bacteria</taxon>
        <taxon>Pseudomonadati</taxon>
        <taxon>Thermodesulfobacteriota</taxon>
        <taxon>Desulfovibrionia</taxon>
        <taxon>Desulfovibrionales</taxon>
        <taxon>Desulfovibrionaceae</taxon>
    </lineage>
</organism>
<dbReference type="InterPro" id="IPR011249">
    <property type="entry name" value="Metalloenz_LuxS/M16"/>
</dbReference>
<dbReference type="AlphaFoldDB" id="A0A6I6JCP2"/>
<dbReference type="InterPro" id="IPR011765">
    <property type="entry name" value="Pept_M16_N"/>
</dbReference>
<dbReference type="InterPro" id="IPR055130">
    <property type="entry name" value="PreP_C"/>
</dbReference>
<dbReference type="RefSeq" id="WP_158945991.1">
    <property type="nucleotide sequence ID" value="NZ_CP046400.1"/>
</dbReference>